<comment type="caution">
    <text evidence="2">The sequence shown here is derived from an EMBL/GenBank/DDBJ whole genome shotgun (WGS) entry which is preliminary data.</text>
</comment>
<sequence length="78" mass="9054">MVLRRESGSHLDHKRKDIIPAPVRDGGRRRQATAPQRATGLEAKIFSLRMMAYKFRVVEWRVKYGHPPHHVSTQQPVN</sequence>
<dbReference type="EMBL" id="CADEAL010000375">
    <property type="protein sequence ID" value="CAB1419235.1"/>
    <property type="molecule type" value="Genomic_DNA"/>
</dbReference>
<gene>
    <name evidence="2" type="ORF">PLEPLA_LOCUS7063</name>
</gene>
<keyword evidence="3" id="KW-1185">Reference proteome</keyword>
<dbReference type="AlphaFoldDB" id="A0A9N7Y5J0"/>
<evidence type="ECO:0000313" key="3">
    <source>
        <dbReference type="Proteomes" id="UP001153269"/>
    </source>
</evidence>
<organism evidence="2 3">
    <name type="scientific">Pleuronectes platessa</name>
    <name type="common">European plaice</name>
    <dbReference type="NCBI Taxonomy" id="8262"/>
    <lineage>
        <taxon>Eukaryota</taxon>
        <taxon>Metazoa</taxon>
        <taxon>Chordata</taxon>
        <taxon>Craniata</taxon>
        <taxon>Vertebrata</taxon>
        <taxon>Euteleostomi</taxon>
        <taxon>Actinopterygii</taxon>
        <taxon>Neopterygii</taxon>
        <taxon>Teleostei</taxon>
        <taxon>Neoteleostei</taxon>
        <taxon>Acanthomorphata</taxon>
        <taxon>Carangaria</taxon>
        <taxon>Pleuronectiformes</taxon>
        <taxon>Pleuronectoidei</taxon>
        <taxon>Pleuronectidae</taxon>
        <taxon>Pleuronectes</taxon>
    </lineage>
</organism>
<feature type="region of interest" description="Disordered" evidence="1">
    <location>
        <begin position="1"/>
        <end position="36"/>
    </location>
</feature>
<evidence type="ECO:0000256" key="1">
    <source>
        <dbReference type="SAM" id="MobiDB-lite"/>
    </source>
</evidence>
<dbReference type="Proteomes" id="UP001153269">
    <property type="component" value="Unassembled WGS sequence"/>
</dbReference>
<feature type="compositionally biased region" description="Basic and acidic residues" evidence="1">
    <location>
        <begin position="1"/>
        <end position="18"/>
    </location>
</feature>
<reference evidence="2" key="1">
    <citation type="submission" date="2020-03" db="EMBL/GenBank/DDBJ databases">
        <authorList>
            <person name="Weist P."/>
        </authorList>
    </citation>
    <scope>NUCLEOTIDE SEQUENCE</scope>
</reference>
<proteinExistence type="predicted"/>
<accession>A0A9N7Y5J0</accession>
<protein>
    <submittedName>
        <fullName evidence="2">Uncharacterized protein</fullName>
    </submittedName>
</protein>
<evidence type="ECO:0000313" key="2">
    <source>
        <dbReference type="EMBL" id="CAB1419235.1"/>
    </source>
</evidence>
<name>A0A9N7Y5J0_PLEPL</name>